<accession>A0ABD0R6J7</accession>
<evidence type="ECO:0000313" key="2">
    <source>
        <dbReference type="EMBL" id="KAL0194129.1"/>
    </source>
</evidence>
<keyword evidence="3" id="KW-1185">Reference proteome</keyword>
<keyword evidence="1" id="KW-0812">Transmembrane</keyword>
<reference evidence="2 3" key="1">
    <citation type="submission" date="2024-05" db="EMBL/GenBank/DDBJ databases">
        <title>Genome sequencing and assembly of Indian major carp, Cirrhinus mrigala (Hamilton, 1822).</title>
        <authorList>
            <person name="Mohindra V."/>
            <person name="Chowdhury L.M."/>
            <person name="Lal K."/>
            <person name="Jena J.K."/>
        </authorList>
    </citation>
    <scope>NUCLEOTIDE SEQUENCE [LARGE SCALE GENOMIC DNA]</scope>
    <source>
        <strain evidence="2">CM1030</strain>
        <tissue evidence="2">Blood</tissue>
    </source>
</reference>
<keyword evidence="1" id="KW-1133">Transmembrane helix</keyword>
<protein>
    <submittedName>
        <fullName evidence="2">Uncharacterized protein</fullName>
    </submittedName>
</protein>
<dbReference type="Proteomes" id="UP001529510">
    <property type="component" value="Unassembled WGS sequence"/>
</dbReference>
<evidence type="ECO:0000313" key="3">
    <source>
        <dbReference type="Proteomes" id="UP001529510"/>
    </source>
</evidence>
<feature type="non-terminal residue" evidence="2">
    <location>
        <position position="52"/>
    </location>
</feature>
<feature type="transmembrane region" description="Helical" evidence="1">
    <location>
        <begin position="27"/>
        <end position="51"/>
    </location>
</feature>
<dbReference type="Gene3D" id="1.20.1070.10">
    <property type="entry name" value="Rhodopsin 7-helix transmembrane proteins"/>
    <property type="match status" value="1"/>
</dbReference>
<dbReference type="AlphaFoldDB" id="A0ABD0R6J7"/>
<sequence>DLERLNSQKSSFLKQQSMRSEWKLAKIAAVVIVVYVLSWAPYACVTLIAWAG</sequence>
<proteinExistence type="predicted"/>
<evidence type="ECO:0000256" key="1">
    <source>
        <dbReference type="SAM" id="Phobius"/>
    </source>
</evidence>
<organism evidence="2 3">
    <name type="scientific">Cirrhinus mrigala</name>
    <name type="common">Mrigala</name>
    <dbReference type="NCBI Taxonomy" id="683832"/>
    <lineage>
        <taxon>Eukaryota</taxon>
        <taxon>Metazoa</taxon>
        <taxon>Chordata</taxon>
        <taxon>Craniata</taxon>
        <taxon>Vertebrata</taxon>
        <taxon>Euteleostomi</taxon>
        <taxon>Actinopterygii</taxon>
        <taxon>Neopterygii</taxon>
        <taxon>Teleostei</taxon>
        <taxon>Ostariophysi</taxon>
        <taxon>Cypriniformes</taxon>
        <taxon>Cyprinidae</taxon>
        <taxon>Labeoninae</taxon>
        <taxon>Labeonini</taxon>
        <taxon>Cirrhinus</taxon>
    </lineage>
</organism>
<name>A0ABD0R6J7_CIRMR</name>
<dbReference type="SUPFAM" id="SSF81321">
    <property type="entry name" value="Family A G protein-coupled receptor-like"/>
    <property type="match status" value="1"/>
</dbReference>
<dbReference type="EMBL" id="JAMKFB020000005">
    <property type="protein sequence ID" value="KAL0194129.1"/>
    <property type="molecule type" value="Genomic_DNA"/>
</dbReference>
<keyword evidence="1" id="KW-0472">Membrane</keyword>
<feature type="non-terminal residue" evidence="2">
    <location>
        <position position="1"/>
    </location>
</feature>
<gene>
    <name evidence="2" type="ORF">M9458_012425</name>
</gene>
<comment type="caution">
    <text evidence="2">The sequence shown here is derived from an EMBL/GenBank/DDBJ whole genome shotgun (WGS) entry which is preliminary data.</text>
</comment>